<keyword evidence="1" id="KW-0812">Transmembrane</keyword>
<reference evidence="2" key="1">
    <citation type="submission" date="2022-03" db="EMBL/GenBank/DDBJ databases">
        <title>A functionally conserved STORR gene fusion in Papaver species that diverged 16.8 million years ago.</title>
        <authorList>
            <person name="Catania T."/>
        </authorList>
    </citation>
    <scope>NUCLEOTIDE SEQUENCE</scope>
    <source>
        <strain evidence="2">S-191538</strain>
    </source>
</reference>
<protein>
    <submittedName>
        <fullName evidence="2">Uncharacterized protein</fullName>
    </submittedName>
</protein>
<dbReference type="EMBL" id="JAJJMA010321007">
    <property type="protein sequence ID" value="MCL7049864.1"/>
    <property type="molecule type" value="Genomic_DNA"/>
</dbReference>
<feature type="non-terminal residue" evidence="2">
    <location>
        <position position="1"/>
    </location>
</feature>
<name>A0AA41VZ23_PAPNU</name>
<comment type="caution">
    <text evidence="2">The sequence shown here is derived from an EMBL/GenBank/DDBJ whole genome shotgun (WGS) entry which is preliminary data.</text>
</comment>
<feature type="transmembrane region" description="Helical" evidence="1">
    <location>
        <begin position="44"/>
        <end position="68"/>
    </location>
</feature>
<dbReference type="PANTHER" id="PTHR31168">
    <property type="entry name" value="OS02G0292800 PROTEIN"/>
    <property type="match status" value="1"/>
</dbReference>
<proteinExistence type="predicted"/>
<evidence type="ECO:0000313" key="2">
    <source>
        <dbReference type="EMBL" id="MCL7049864.1"/>
    </source>
</evidence>
<keyword evidence="3" id="KW-1185">Reference proteome</keyword>
<dbReference type="InterPro" id="IPR006747">
    <property type="entry name" value="DUF599"/>
</dbReference>
<sequence>PNMKYVLCIYRRGHSAHKVDSRSAFYRRGHWSIRLRAFYISCPLFLWIFGPVPMFSCCCILLSVLYFLDTTSSITRELHSHHMKHDDDHELKDNVELVGTSVHDLYITIY</sequence>
<keyword evidence="1" id="KW-1133">Transmembrane helix</keyword>
<dbReference type="Proteomes" id="UP001177140">
    <property type="component" value="Unassembled WGS sequence"/>
</dbReference>
<dbReference type="Pfam" id="PF04654">
    <property type="entry name" value="DUF599"/>
    <property type="match status" value="1"/>
</dbReference>
<evidence type="ECO:0000256" key="1">
    <source>
        <dbReference type="SAM" id="Phobius"/>
    </source>
</evidence>
<organism evidence="2 3">
    <name type="scientific">Papaver nudicaule</name>
    <name type="common">Iceland poppy</name>
    <dbReference type="NCBI Taxonomy" id="74823"/>
    <lineage>
        <taxon>Eukaryota</taxon>
        <taxon>Viridiplantae</taxon>
        <taxon>Streptophyta</taxon>
        <taxon>Embryophyta</taxon>
        <taxon>Tracheophyta</taxon>
        <taxon>Spermatophyta</taxon>
        <taxon>Magnoliopsida</taxon>
        <taxon>Ranunculales</taxon>
        <taxon>Papaveraceae</taxon>
        <taxon>Papaveroideae</taxon>
        <taxon>Papaver</taxon>
    </lineage>
</organism>
<accession>A0AA41VZ23</accession>
<evidence type="ECO:0000313" key="3">
    <source>
        <dbReference type="Proteomes" id="UP001177140"/>
    </source>
</evidence>
<gene>
    <name evidence="2" type="ORF">MKW94_029931</name>
</gene>
<keyword evidence="1" id="KW-0472">Membrane</keyword>
<dbReference type="AlphaFoldDB" id="A0AA41VZ23"/>
<dbReference type="PANTHER" id="PTHR31168:SF19">
    <property type="entry name" value="OS01G0683700 PROTEIN"/>
    <property type="match status" value="1"/>
</dbReference>